<feature type="region of interest" description="Disordered" evidence="1">
    <location>
        <begin position="190"/>
        <end position="209"/>
    </location>
</feature>
<protein>
    <submittedName>
        <fullName evidence="3">Uncharacterized protein</fullName>
    </submittedName>
</protein>
<dbReference type="EMBL" id="JATAAI010000016">
    <property type="protein sequence ID" value="KAK1740237.1"/>
    <property type="molecule type" value="Genomic_DNA"/>
</dbReference>
<comment type="caution">
    <text evidence="3">The sequence shown here is derived from an EMBL/GenBank/DDBJ whole genome shotgun (WGS) entry which is preliminary data.</text>
</comment>
<evidence type="ECO:0000313" key="4">
    <source>
        <dbReference type="Proteomes" id="UP001224775"/>
    </source>
</evidence>
<evidence type="ECO:0000313" key="3">
    <source>
        <dbReference type="EMBL" id="KAK1740237.1"/>
    </source>
</evidence>
<feature type="chain" id="PRO_5042210169" evidence="2">
    <location>
        <begin position="20"/>
        <end position="420"/>
    </location>
</feature>
<name>A0AAD8Y666_9STRA</name>
<evidence type="ECO:0000256" key="1">
    <source>
        <dbReference type="SAM" id="MobiDB-lite"/>
    </source>
</evidence>
<evidence type="ECO:0000256" key="2">
    <source>
        <dbReference type="SAM" id="SignalP"/>
    </source>
</evidence>
<feature type="signal peptide" evidence="2">
    <location>
        <begin position="1"/>
        <end position="19"/>
    </location>
</feature>
<gene>
    <name evidence="3" type="ORF">QTG54_009187</name>
</gene>
<keyword evidence="4" id="KW-1185">Reference proteome</keyword>
<accession>A0AAD8Y666</accession>
<dbReference type="Proteomes" id="UP001224775">
    <property type="component" value="Unassembled WGS sequence"/>
</dbReference>
<dbReference type="AlphaFoldDB" id="A0AAD8Y666"/>
<keyword evidence="2" id="KW-0732">Signal</keyword>
<feature type="region of interest" description="Disordered" evidence="1">
    <location>
        <begin position="370"/>
        <end position="391"/>
    </location>
</feature>
<feature type="compositionally biased region" description="Pro residues" evidence="1">
    <location>
        <begin position="191"/>
        <end position="205"/>
    </location>
</feature>
<feature type="region of interest" description="Disordered" evidence="1">
    <location>
        <begin position="40"/>
        <end position="63"/>
    </location>
</feature>
<reference evidence="3" key="1">
    <citation type="submission" date="2023-06" db="EMBL/GenBank/DDBJ databases">
        <title>Survivors Of The Sea: Transcriptome response of Skeletonema marinoi to long-term dormancy.</title>
        <authorList>
            <person name="Pinder M.I.M."/>
            <person name="Kourtchenko O."/>
            <person name="Robertson E.K."/>
            <person name="Larsson T."/>
            <person name="Maumus F."/>
            <person name="Osuna-Cruz C.M."/>
            <person name="Vancaester E."/>
            <person name="Stenow R."/>
            <person name="Vandepoele K."/>
            <person name="Ploug H."/>
            <person name="Bruchert V."/>
            <person name="Godhe A."/>
            <person name="Topel M."/>
        </authorList>
    </citation>
    <scope>NUCLEOTIDE SEQUENCE</scope>
    <source>
        <strain evidence="3">R05AC</strain>
    </source>
</reference>
<proteinExistence type="predicted"/>
<organism evidence="3 4">
    <name type="scientific">Skeletonema marinoi</name>
    <dbReference type="NCBI Taxonomy" id="267567"/>
    <lineage>
        <taxon>Eukaryota</taxon>
        <taxon>Sar</taxon>
        <taxon>Stramenopiles</taxon>
        <taxon>Ochrophyta</taxon>
        <taxon>Bacillariophyta</taxon>
        <taxon>Coscinodiscophyceae</taxon>
        <taxon>Thalassiosirophycidae</taxon>
        <taxon>Thalassiosirales</taxon>
        <taxon>Skeletonemataceae</taxon>
        <taxon>Skeletonema</taxon>
        <taxon>Skeletonema marinoi-dohrnii complex</taxon>
    </lineage>
</organism>
<sequence length="420" mass="42880">MKIQSSLLFLAAMVGSATAANKRKRVFKIYSREEIHAAEATRSLQGGGGKNQGGNDKDPAPEVVPASVRIPTDASIETIITSAPTAMSMMTKCAFCHGVIMPNPEYDLGVQSQTCGTVKMAVSTMDATNANCALAKQAEAICCPPVVETTTTTSATTTAAMMSMPTTTEAADIVETETTTTATEAAIVPVAPTPLPPTPPSPTPEGAPSGAMTMETTLAALTVVAGAMMLIQSSLLVCAAMVGSATAANKQIEAAEATRSLQGGDDKTDETAPAVMSMSMTLSPSGSPTDASIETIITSAPTAMSMMTNDQTCGSVKAIADGMDVTDNWCVQLQRAEEYCCPPVVETTTSATVTMPLSTTTEAAVVETETTTTATTTTTEAASVPTATPPAQETLGAPSGAMIMKTTLAAVVVVGAMMFV</sequence>